<gene>
    <name evidence="2" type="ORF">MKW94_022923</name>
</gene>
<dbReference type="Pfam" id="PF00407">
    <property type="entry name" value="Bet_v_1"/>
    <property type="match status" value="1"/>
</dbReference>
<reference evidence="2" key="1">
    <citation type="submission" date="2022-03" db="EMBL/GenBank/DDBJ databases">
        <title>A functionally conserved STORR gene fusion in Papaver species that diverged 16.8 million years ago.</title>
        <authorList>
            <person name="Catania T."/>
        </authorList>
    </citation>
    <scope>NUCLEOTIDE SEQUENCE</scope>
    <source>
        <strain evidence="2">S-191538</strain>
    </source>
</reference>
<sequence>MVYGICTVGGSAIVSKVNVTAVHNKNRSITWTVLEGDIAKDFKSFNFSLDITPRHGATDGTSMVKWSVEYEKANGDVPDPVGIITACGLLTTIMDLRLQKQA</sequence>
<dbReference type="EMBL" id="JAJJMA010022468">
    <property type="protein sequence ID" value="MCL7023466.1"/>
    <property type="molecule type" value="Genomic_DNA"/>
</dbReference>
<protein>
    <recommendedName>
        <fullName evidence="1">Bet v I/Major latex protein domain-containing protein</fullName>
    </recommendedName>
</protein>
<name>A0AA41UXS6_PAPNU</name>
<evidence type="ECO:0000313" key="3">
    <source>
        <dbReference type="Proteomes" id="UP001177140"/>
    </source>
</evidence>
<dbReference type="Gene3D" id="3.30.530.20">
    <property type="match status" value="1"/>
</dbReference>
<dbReference type="PANTHER" id="PTHR31907">
    <property type="entry name" value="MLP-LIKE PROTEIN 423"/>
    <property type="match status" value="1"/>
</dbReference>
<dbReference type="SMART" id="SM01037">
    <property type="entry name" value="Bet_v_1"/>
    <property type="match status" value="1"/>
</dbReference>
<dbReference type="GO" id="GO:0006952">
    <property type="term" value="P:defense response"/>
    <property type="evidence" value="ECO:0007669"/>
    <property type="project" value="InterPro"/>
</dbReference>
<dbReference type="InterPro" id="IPR051761">
    <property type="entry name" value="MLP-like_ligand-binding"/>
</dbReference>
<dbReference type="SUPFAM" id="SSF55961">
    <property type="entry name" value="Bet v1-like"/>
    <property type="match status" value="1"/>
</dbReference>
<organism evidence="2 3">
    <name type="scientific">Papaver nudicaule</name>
    <name type="common">Iceland poppy</name>
    <dbReference type="NCBI Taxonomy" id="74823"/>
    <lineage>
        <taxon>Eukaryota</taxon>
        <taxon>Viridiplantae</taxon>
        <taxon>Streptophyta</taxon>
        <taxon>Embryophyta</taxon>
        <taxon>Tracheophyta</taxon>
        <taxon>Spermatophyta</taxon>
        <taxon>Magnoliopsida</taxon>
        <taxon>Ranunculales</taxon>
        <taxon>Papaveraceae</taxon>
        <taxon>Papaveroideae</taxon>
        <taxon>Papaver</taxon>
    </lineage>
</organism>
<accession>A0AA41UXS6</accession>
<feature type="domain" description="Bet v I/Major latex protein" evidence="1">
    <location>
        <begin position="1"/>
        <end position="101"/>
    </location>
</feature>
<dbReference type="Proteomes" id="UP001177140">
    <property type="component" value="Unassembled WGS sequence"/>
</dbReference>
<dbReference type="InterPro" id="IPR000916">
    <property type="entry name" value="Bet_v_I/MLP"/>
</dbReference>
<evidence type="ECO:0000313" key="2">
    <source>
        <dbReference type="EMBL" id="MCL7023466.1"/>
    </source>
</evidence>
<proteinExistence type="predicted"/>
<evidence type="ECO:0000259" key="1">
    <source>
        <dbReference type="SMART" id="SM01037"/>
    </source>
</evidence>
<dbReference type="AlphaFoldDB" id="A0AA41UXS6"/>
<keyword evidence="3" id="KW-1185">Reference proteome</keyword>
<comment type="caution">
    <text evidence="2">The sequence shown here is derived from an EMBL/GenBank/DDBJ whole genome shotgun (WGS) entry which is preliminary data.</text>
</comment>
<dbReference type="InterPro" id="IPR023393">
    <property type="entry name" value="START-like_dom_sf"/>
</dbReference>